<dbReference type="InterPro" id="IPR018712">
    <property type="entry name" value="Tle1-like_cat"/>
</dbReference>
<reference evidence="3" key="2">
    <citation type="submission" date="2016-02" db="EMBL/GenBank/DDBJ databases">
        <title>Draft genome sequence of five rapidly growing Mycobacterium species.</title>
        <authorList>
            <person name="Katahira K."/>
            <person name="Gotou Y."/>
            <person name="Iida K."/>
            <person name="Ogura Y."/>
            <person name="Hayashi T."/>
        </authorList>
    </citation>
    <scope>NUCLEOTIDE SEQUENCE [LARGE SCALE GENOMIC DNA]</scope>
    <source>
        <strain evidence="3">JCM15298</strain>
    </source>
</reference>
<dbReference type="RefSeq" id="WP_062656598.1">
    <property type="nucleotide sequence ID" value="NZ_BCSY01000036.1"/>
</dbReference>
<gene>
    <name evidence="2" type="ORF">RMCC_2070</name>
</gene>
<dbReference type="PANTHER" id="PTHR33840">
    <property type="match status" value="1"/>
</dbReference>
<dbReference type="SUPFAM" id="SSF53474">
    <property type="entry name" value="alpha/beta-Hydrolases"/>
    <property type="match status" value="1"/>
</dbReference>
<evidence type="ECO:0000313" key="3">
    <source>
        <dbReference type="Proteomes" id="UP000069443"/>
    </source>
</evidence>
<reference evidence="3" key="1">
    <citation type="journal article" date="2016" name="Genome Announc.">
        <title>Draft Genome Sequences of Five Rapidly Growing Mycobacterium Species, M. thermoresistibile, M. fortuitum subsp. acetamidolyticum, M. canariasense, M. brisbanense, and M. novocastrense.</title>
        <authorList>
            <person name="Katahira K."/>
            <person name="Ogura Y."/>
            <person name="Gotoh Y."/>
            <person name="Hayashi T."/>
        </authorList>
    </citation>
    <scope>NUCLEOTIDE SEQUENCE [LARGE SCALE GENOMIC DNA]</scope>
    <source>
        <strain evidence="3">JCM15298</strain>
    </source>
</reference>
<name>A0A117I9N2_MYCCR</name>
<comment type="caution">
    <text evidence="2">The sequence shown here is derived from an EMBL/GenBank/DDBJ whole genome shotgun (WGS) entry which is preliminary data.</text>
</comment>
<dbReference type="PANTHER" id="PTHR33840:SF1">
    <property type="entry name" value="TLE1 PHOSPHOLIPASE DOMAIN-CONTAINING PROTEIN"/>
    <property type="match status" value="1"/>
</dbReference>
<sequence length="373" mass="41966">MSKSLVICCDGTWNTPDQKSPTNVTKIALALADADADGREQRVFYHRGVGSSPRERLRGGAFGYGLSRNVRDTYRFLVQNYEPGDRLYFFGFSRGAFTARSAAGFVRNCGILRRQEEGRVDEAYRLYRDRNKDPRSLSATIFRRSYSYEPRIHFIGVWDTVGALGVPVDGLHVVSWLNRRWQFHDTDLSTTVDAAFHALSIDEQRGPFRPALWTQQDPAPEEQVVEQVWFSGVHCDVGGGSAGHELSDIPLLWMARRARERGLRFSDDAFTTCTGADPVTAEEAGRAQTCVSPDPGAAFEDSRKGLYRWIAPFHRRLGEATRGHESVATSAVFRHRHAAGYAPQGLVDYLRRTDHRETEVQGVPVTRLDDIRV</sequence>
<accession>A0A117I9N2</accession>
<dbReference type="OrthoDB" id="4378831at2"/>
<proteinExistence type="predicted"/>
<organism evidence="2 3">
    <name type="scientific">Mycolicibacterium canariasense</name>
    <name type="common">Mycobacterium canariasense</name>
    <dbReference type="NCBI Taxonomy" id="228230"/>
    <lineage>
        <taxon>Bacteria</taxon>
        <taxon>Bacillati</taxon>
        <taxon>Actinomycetota</taxon>
        <taxon>Actinomycetes</taxon>
        <taxon>Mycobacteriales</taxon>
        <taxon>Mycobacteriaceae</taxon>
        <taxon>Mycolicibacterium</taxon>
    </lineage>
</organism>
<keyword evidence="3" id="KW-1185">Reference proteome</keyword>
<evidence type="ECO:0000259" key="1">
    <source>
        <dbReference type="Pfam" id="PF09994"/>
    </source>
</evidence>
<dbReference type="InterPro" id="IPR029058">
    <property type="entry name" value="AB_hydrolase_fold"/>
</dbReference>
<dbReference type="Proteomes" id="UP000069443">
    <property type="component" value="Unassembled WGS sequence"/>
</dbReference>
<dbReference type="STRING" id="228230.RMCC_2070"/>
<feature type="domain" description="T6SS Phospholipase effector Tle1-like catalytic" evidence="1">
    <location>
        <begin position="3"/>
        <end position="256"/>
    </location>
</feature>
<protein>
    <submittedName>
        <fullName evidence="2">Peptidoglycan binding domain-containing protein</fullName>
    </submittedName>
</protein>
<dbReference type="AlphaFoldDB" id="A0A117I9N2"/>
<dbReference type="EMBL" id="BCSY01000036">
    <property type="protein sequence ID" value="GAS95104.1"/>
    <property type="molecule type" value="Genomic_DNA"/>
</dbReference>
<dbReference type="Pfam" id="PF09994">
    <property type="entry name" value="T6SS_Tle1-like_cat"/>
    <property type="match status" value="1"/>
</dbReference>
<evidence type="ECO:0000313" key="2">
    <source>
        <dbReference type="EMBL" id="GAS95104.1"/>
    </source>
</evidence>